<proteinExistence type="predicted"/>
<feature type="compositionally biased region" description="Polar residues" evidence="2">
    <location>
        <begin position="57"/>
        <end position="68"/>
    </location>
</feature>
<name>U6JY17_9EIME</name>
<sequence length="419" mass="46139">MRLACVGDRRMWGCSNAVPCGRLIDLLEISLPHTLSPFMEIDGEEGPRDDGGGPPSSAEQLPPSNGKSPSFFVSKAEEYLSLFPPNIMLAIKFLEKGLSIYPNDVELLQRLAGEYAEIGKTAEAKELLQKAIQLEARSTQFSPLCFPISLRKQNKKNKAASRGPSAAAAAAEAAAAETQRIQIDLMRTYCSIAELYLTDLCDEPEAEAEATAAVQKALQLGPESPEALLCDAQLKKVKDDAEGALSAARCLYTSLKRLHAKMLERATLFCSIDAEEEEEEEIDLPSVDTRVNAAKLFVDVGMTQQAIRVLKTCLDEDDQDPRIWMVMSCALYKANDFDSCISALDELKERVKSLEFPDDHPMAVHEKELRELAQKGLNEQQQGEEQQQQQQQQQQGEEDEEEESGEEGSSSGSSSDDES</sequence>
<gene>
    <name evidence="3" type="ORF">EMH_0027910</name>
</gene>
<dbReference type="EMBL" id="HG682467">
    <property type="protein sequence ID" value="CDJ30355.1"/>
    <property type="molecule type" value="Genomic_DNA"/>
</dbReference>
<organism evidence="3 4">
    <name type="scientific">Eimeria mitis</name>
    <dbReference type="NCBI Taxonomy" id="44415"/>
    <lineage>
        <taxon>Eukaryota</taxon>
        <taxon>Sar</taxon>
        <taxon>Alveolata</taxon>
        <taxon>Apicomplexa</taxon>
        <taxon>Conoidasida</taxon>
        <taxon>Coccidia</taxon>
        <taxon>Eucoccidiorida</taxon>
        <taxon>Eimeriorina</taxon>
        <taxon>Eimeriidae</taxon>
        <taxon>Eimeria</taxon>
    </lineage>
</organism>
<keyword evidence="4" id="KW-1185">Reference proteome</keyword>
<dbReference type="RefSeq" id="XP_013352922.1">
    <property type="nucleotide sequence ID" value="XM_013497468.1"/>
</dbReference>
<dbReference type="SUPFAM" id="SSF48452">
    <property type="entry name" value="TPR-like"/>
    <property type="match status" value="1"/>
</dbReference>
<feature type="compositionally biased region" description="Acidic residues" evidence="2">
    <location>
        <begin position="396"/>
        <end position="406"/>
    </location>
</feature>
<dbReference type="Gene3D" id="1.25.40.10">
    <property type="entry name" value="Tetratricopeptide repeat domain"/>
    <property type="match status" value="2"/>
</dbReference>
<evidence type="ECO:0000256" key="1">
    <source>
        <dbReference type="PROSITE-ProRule" id="PRU00339"/>
    </source>
</evidence>
<feature type="repeat" description="TPR" evidence="1">
    <location>
        <begin position="105"/>
        <end position="138"/>
    </location>
</feature>
<dbReference type="InterPro" id="IPR019734">
    <property type="entry name" value="TPR_rpt"/>
</dbReference>
<dbReference type="AlphaFoldDB" id="U6JY17"/>
<accession>U6JY17</accession>
<dbReference type="PROSITE" id="PS50005">
    <property type="entry name" value="TPR"/>
    <property type="match status" value="1"/>
</dbReference>
<protein>
    <recommendedName>
        <fullName evidence="5">TPR domain-containing protein</fullName>
    </recommendedName>
</protein>
<feature type="region of interest" description="Disordered" evidence="2">
    <location>
        <begin position="369"/>
        <end position="419"/>
    </location>
</feature>
<dbReference type="VEuPathDB" id="ToxoDB:EMH_0027910"/>
<dbReference type="CDD" id="cd24142">
    <property type="entry name" value="ACL4-like"/>
    <property type="match status" value="1"/>
</dbReference>
<keyword evidence="1" id="KW-0802">TPR repeat</keyword>
<dbReference type="OrthoDB" id="1914839at2759"/>
<feature type="compositionally biased region" description="Low complexity" evidence="2">
    <location>
        <begin position="407"/>
        <end position="419"/>
    </location>
</feature>
<feature type="compositionally biased region" description="Low complexity" evidence="2">
    <location>
        <begin position="379"/>
        <end position="395"/>
    </location>
</feature>
<evidence type="ECO:0008006" key="5">
    <source>
        <dbReference type="Google" id="ProtNLM"/>
    </source>
</evidence>
<dbReference type="Pfam" id="PF13181">
    <property type="entry name" value="TPR_8"/>
    <property type="match status" value="1"/>
</dbReference>
<dbReference type="InterPro" id="IPR011990">
    <property type="entry name" value="TPR-like_helical_dom_sf"/>
</dbReference>
<evidence type="ECO:0000313" key="4">
    <source>
        <dbReference type="Proteomes" id="UP000030744"/>
    </source>
</evidence>
<evidence type="ECO:0000256" key="2">
    <source>
        <dbReference type="SAM" id="MobiDB-lite"/>
    </source>
</evidence>
<reference evidence="3" key="1">
    <citation type="submission" date="2013-10" db="EMBL/GenBank/DDBJ databases">
        <title>Genomic analysis of the causative agents of coccidiosis in chickens.</title>
        <authorList>
            <person name="Reid A.J."/>
            <person name="Blake D."/>
            <person name="Billington K."/>
            <person name="Browne H."/>
            <person name="Dunn M."/>
            <person name="Hung S."/>
            <person name="Kawahara F."/>
            <person name="Miranda-Saavedra D."/>
            <person name="Mourier T."/>
            <person name="Nagra H."/>
            <person name="Otto T.D."/>
            <person name="Rawlings N."/>
            <person name="Sanchez A."/>
            <person name="Sanders M."/>
            <person name="Subramaniam C."/>
            <person name="Tay Y."/>
            <person name="Dear P."/>
            <person name="Doerig C."/>
            <person name="Gruber A."/>
            <person name="Parkinson J."/>
            <person name="Shirley M."/>
            <person name="Wan K.L."/>
            <person name="Berriman M."/>
            <person name="Tomley F."/>
            <person name="Pain A."/>
        </authorList>
    </citation>
    <scope>NUCLEOTIDE SEQUENCE [LARGE SCALE GENOMIC DNA]</scope>
    <source>
        <strain evidence="3">Houghton</strain>
    </source>
</reference>
<feature type="region of interest" description="Disordered" evidence="2">
    <location>
        <begin position="38"/>
        <end position="69"/>
    </location>
</feature>
<evidence type="ECO:0000313" key="3">
    <source>
        <dbReference type="EMBL" id="CDJ30355.1"/>
    </source>
</evidence>
<dbReference type="Proteomes" id="UP000030744">
    <property type="component" value="Unassembled WGS sequence"/>
</dbReference>
<reference evidence="3" key="2">
    <citation type="submission" date="2013-10" db="EMBL/GenBank/DDBJ databases">
        <authorList>
            <person name="Aslett M."/>
        </authorList>
    </citation>
    <scope>NUCLEOTIDE SEQUENCE [LARGE SCALE GENOMIC DNA]</scope>
    <source>
        <strain evidence="3">Houghton</strain>
    </source>
</reference>
<dbReference type="GeneID" id="25377651"/>